<dbReference type="Pfam" id="PF02449">
    <property type="entry name" value="Glyco_hydro_42"/>
    <property type="match status" value="1"/>
</dbReference>
<evidence type="ECO:0000256" key="8">
    <source>
        <dbReference type="PIRNR" id="PIRNR001084"/>
    </source>
</evidence>
<dbReference type="Pfam" id="PF08532">
    <property type="entry name" value="Glyco_hydro_42M"/>
    <property type="match status" value="1"/>
</dbReference>
<dbReference type="PANTHER" id="PTHR36447:SF2">
    <property type="entry name" value="BETA-GALACTOSIDASE YESZ"/>
    <property type="match status" value="1"/>
</dbReference>
<feature type="binding site" evidence="10">
    <location>
        <position position="143"/>
    </location>
    <ligand>
        <name>substrate</name>
    </ligand>
</feature>
<keyword evidence="15" id="KW-1185">Reference proteome</keyword>
<evidence type="ECO:0000256" key="11">
    <source>
        <dbReference type="PIRSR" id="PIRSR001084-3"/>
    </source>
</evidence>
<dbReference type="STRING" id="696762.PFRI_15980"/>
<dbReference type="CDD" id="cd03143">
    <property type="entry name" value="A4_beta-galactosidase_middle_domain"/>
    <property type="match status" value="1"/>
</dbReference>
<evidence type="ECO:0000313" key="14">
    <source>
        <dbReference type="EMBL" id="OJI94158.1"/>
    </source>
</evidence>
<feature type="domain" description="Beta-galactosidase trimerisation" evidence="13">
    <location>
        <begin position="410"/>
        <end position="592"/>
    </location>
</feature>
<dbReference type="InterPro" id="IPR013738">
    <property type="entry name" value="Beta_galactosidase_Trimer"/>
</dbReference>
<evidence type="ECO:0000259" key="13">
    <source>
        <dbReference type="Pfam" id="PF08532"/>
    </source>
</evidence>
<dbReference type="InterPro" id="IPR029062">
    <property type="entry name" value="Class_I_gatase-like"/>
</dbReference>
<dbReference type="GO" id="GO:0046872">
    <property type="term" value="F:metal ion binding"/>
    <property type="evidence" value="ECO:0007669"/>
    <property type="project" value="UniProtKB-KW"/>
</dbReference>
<dbReference type="InterPro" id="IPR017853">
    <property type="entry name" value="GH"/>
</dbReference>
<dbReference type="SUPFAM" id="SSF52317">
    <property type="entry name" value="Class I glutamine amidotransferase-like"/>
    <property type="match status" value="1"/>
</dbReference>
<evidence type="ECO:0000256" key="2">
    <source>
        <dbReference type="ARBA" id="ARBA00005940"/>
    </source>
</evidence>
<feature type="active site" description="Nucleophile" evidence="9">
    <location>
        <position position="324"/>
    </location>
</feature>
<evidence type="ECO:0000256" key="4">
    <source>
        <dbReference type="ARBA" id="ARBA00022723"/>
    </source>
</evidence>
<evidence type="ECO:0000259" key="12">
    <source>
        <dbReference type="Pfam" id="PF02449"/>
    </source>
</evidence>
<sequence length="638" mass="71788">MKRTLGVCYYPEHWTEDRWAIDAAQMIEAGLTWVRVGEFAWSRLEPSPGDLQLDWLERAINVLGDAGLKVILGTPTATPPRWMLDKHPDMLAVDAEGRTRGFGSRRHYCFSHEGFIAESRRITEILANRFARNPHIQAWQTDNEYGCHETTVSYSDAAKRAFQDWCAQTYQSPDALNRAWGNIFWSMEYDSFDQIGLPNLTVTEPNPSHVLAFRRFSSDQVVRFNRVQTDVLRAHTDVPLIHNYMGRVTDFDHYDVGADLDIASWDSYPIGFLSDRLEGTPEHKARYLRQGDPDMQAFHHDLYRTVGSMRGTRKAHDGRWWVMEQQPGPVNWAPYNPAPLPGMARLWAWEAFAHGAEAVLYFRWRQAPFAQEQMHAGLLRPDAAPAPALDEARQVARELEAMPEVGTFKARVALIFDYVSCWAWEAQPQGADFDMFRLAFETYRAARRLGLSLDIVAPNADLSGYDLVLAPGLLETSESLQNYKGVALIGPRTGSKTSELSIPTPMGPNVAGLDCTVSRVESMPPSTSVELVNGGAFLHWFEELDGSAEVTLRTARGAPAIMRTGGLHYVAGWPEAASYVDILEGLAAQANIPTQRLPSGLRLRETQTHRFWINYAPDEVSYDGKTIAAADVLWETRD</sequence>
<dbReference type="GO" id="GO:0005975">
    <property type="term" value="P:carbohydrate metabolic process"/>
    <property type="evidence" value="ECO:0007669"/>
    <property type="project" value="InterPro"/>
</dbReference>
<comment type="caution">
    <text evidence="14">The sequence shown here is derived from an EMBL/GenBank/DDBJ whole genome shotgun (WGS) entry which is preliminary data.</text>
</comment>
<gene>
    <name evidence="14" type="ORF">PFRI_15980</name>
</gene>
<dbReference type="PANTHER" id="PTHR36447">
    <property type="entry name" value="BETA-GALACTOSIDASE GANA"/>
    <property type="match status" value="1"/>
</dbReference>
<reference evidence="14 15" key="1">
    <citation type="submission" date="2016-10" db="EMBL/GenBank/DDBJ databases">
        <title>Genome sequence of Planktotalea frisia SH6-1.</title>
        <authorList>
            <person name="Poehlein A."/>
            <person name="Bakenhus I."/>
            <person name="Voget S."/>
            <person name="Brinkhoff T."/>
            <person name="Simon M."/>
        </authorList>
    </citation>
    <scope>NUCLEOTIDE SEQUENCE [LARGE SCALE GENOMIC DNA]</scope>
    <source>
        <strain evidence="14 15">SH6-1</strain>
    </source>
</reference>
<dbReference type="GO" id="GO:0009341">
    <property type="term" value="C:beta-galactosidase complex"/>
    <property type="evidence" value="ECO:0007669"/>
    <property type="project" value="InterPro"/>
</dbReference>
<keyword evidence="5 8" id="KW-0378">Hydrolase</keyword>
<dbReference type="PIRSF" id="PIRSF001084">
    <property type="entry name" value="B-galactosidase"/>
    <property type="match status" value="1"/>
</dbReference>
<accession>A0A1L9NXY5</accession>
<evidence type="ECO:0000256" key="1">
    <source>
        <dbReference type="ARBA" id="ARBA00001412"/>
    </source>
</evidence>
<dbReference type="OrthoDB" id="9800974at2"/>
<evidence type="ECO:0000313" key="15">
    <source>
        <dbReference type="Proteomes" id="UP000184514"/>
    </source>
</evidence>
<comment type="similarity">
    <text evidence="2 8">Belongs to the glycosyl hydrolase 42 family.</text>
</comment>
<evidence type="ECO:0000256" key="5">
    <source>
        <dbReference type="ARBA" id="ARBA00022801"/>
    </source>
</evidence>
<evidence type="ECO:0000256" key="9">
    <source>
        <dbReference type="PIRSR" id="PIRSR001084-1"/>
    </source>
</evidence>
<dbReference type="AlphaFoldDB" id="A0A1L9NXY5"/>
<feature type="binding site" evidence="10">
    <location>
        <position position="105"/>
    </location>
    <ligand>
        <name>substrate</name>
    </ligand>
</feature>
<dbReference type="EMBL" id="MLCB01000117">
    <property type="protein sequence ID" value="OJI94158.1"/>
    <property type="molecule type" value="Genomic_DNA"/>
</dbReference>
<keyword evidence="4 11" id="KW-0479">Metal-binding</keyword>
<dbReference type="RefSeq" id="WP_072630183.1">
    <property type="nucleotide sequence ID" value="NZ_MLCB01000117.1"/>
</dbReference>
<dbReference type="InterPro" id="IPR003476">
    <property type="entry name" value="Glyco_hydro_42"/>
</dbReference>
<dbReference type="Gene3D" id="3.40.50.880">
    <property type="match status" value="1"/>
</dbReference>
<dbReference type="GO" id="GO:0004565">
    <property type="term" value="F:beta-galactosidase activity"/>
    <property type="evidence" value="ECO:0007669"/>
    <property type="project" value="UniProtKB-EC"/>
</dbReference>
<evidence type="ECO:0000256" key="6">
    <source>
        <dbReference type="ARBA" id="ARBA00022833"/>
    </source>
</evidence>
<feature type="binding site" evidence="10">
    <location>
        <position position="332"/>
    </location>
    <ligand>
        <name>substrate</name>
    </ligand>
</feature>
<evidence type="ECO:0000256" key="10">
    <source>
        <dbReference type="PIRSR" id="PIRSR001084-2"/>
    </source>
</evidence>
<dbReference type="Gene3D" id="3.20.20.80">
    <property type="entry name" value="Glycosidases"/>
    <property type="match status" value="1"/>
</dbReference>
<name>A0A1L9NXY5_9RHOB</name>
<evidence type="ECO:0000256" key="7">
    <source>
        <dbReference type="ARBA" id="ARBA00023295"/>
    </source>
</evidence>
<dbReference type="Proteomes" id="UP000184514">
    <property type="component" value="Unassembled WGS sequence"/>
</dbReference>
<protein>
    <recommendedName>
        <fullName evidence="3 8">Beta-galactosidase</fullName>
        <shortName evidence="8">Beta-gal</shortName>
        <ecNumber evidence="3 8">3.2.1.23</ecNumber>
    </recommendedName>
</protein>
<evidence type="ECO:0000256" key="3">
    <source>
        <dbReference type="ARBA" id="ARBA00012756"/>
    </source>
</evidence>
<comment type="catalytic activity">
    <reaction evidence="1 8">
        <text>Hydrolysis of terminal non-reducing beta-D-galactose residues in beta-D-galactosides.</text>
        <dbReference type="EC" id="3.2.1.23"/>
    </reaction>
</comment>
<proteinExistence type="inferred from homology"/>
<dbReference type="SUPFAM" id="SSF51445">
    <property type="entry name" value="(Trans)glycosidases"/>
    <property type="match status" value="1"/>
</dbReference>
<keyword evidence="7 8" id="KW-0326">Glycosidase</keyword>
<dbReference type="EC" id="3.2.1.23" evidence="3 8"/>
<dbReference type="InterPro" id="IPR013529">
    <property type="entry name" value="Glyco_hydro_42_N"/>
</dbReference>
<feature type="active site" description="Proton donor" evidence="9">
    <location>
        <position position="144"/>
    </location>
</feature>
<feature type="binding site" evidence="11">
    <location>
        <position position="109"/>
    </location>
    <ligand>
        <name>Zn(2+)</name>
        <dbReference type="ChEBI" id="CHEBI:29105"/>
    </ligand>
</feature>
<feature type="domain" description="Glycoside hydrolase family 42 N-terminal" evidence="12">
    <location>
        <begin position="8"/>
        <end position="401"/>
    </location>
</feature>
<organism evidence="14 15">
    <name type="scientific">Planktotalea frisia</name>
    <dbReference type="NCBI Taxonomy" id="696762"/>
    <lineage>
        <taxon>Bacteria</taxon>
        <taxon>Pseudomonadati</taxon>
        <taxon>Pseudomonadota</taxon>
        <taxon>Alphaproteobacteria</taxon>
        <taxon>Rhodobacterales</taxon>
        <taxon>Paracoccaceae</taxon>
        <taxon>Planktotalea</taxon>
    </lineage>
</organism>
<keyword evidence="6 11" id="KW-0862">Zinc</keyword>